<dbReference type="PANTHER" id="PTHR10887">
    <property type="entry name" value="DNA2/NAM7 HELICASE FAMILY"/>
    <property type="match status" value="1"/>
</dbReference>
<dbReference type="KEGG" id="soe:110776138"/>
<dbReference type="Proteomes" id="UP000813463">
    <property type="component" value="Chromosome 1"/>
</dbReference>
<dbReference type="GO" id="GO:0003729">
    <property type="term" value="F:mRNA binding"/>
    <property type="evidence" value="ECO:0000318"/>
    <property type="project" value="GO_Central"/>
</dbReference>
<evidence type="ECO:0000259" key="5">
    <source>
        <dbReference type="Pfam" id="PF21143"/>
    </source>
</evidence>
<dbReference type="RefSeq" id="XP_021836384.1">
    <property type="nucleotide sequence ID" value="XM_021980692.2"/>
</dbReference>
<organism evidence="7 8">
    <name type="scientific">Spinacia oleracea</name>
    <name type="common">Spinach</name>
    <dbReference type="NCBI Taxonomy" id="3562"/>
    <lineage>
        <taxon>Eukaryota</taxon>
        <taxon>Viridiplantae</taxon>
        <taxon>Streptophyta</taxon>
        <taxon>Embryophyta</taxon>
        <taxon>Tracheophyta</taxon>
        <taxon>Spermatophyta</taxon>
        <taxon>Magnoliopsida</taxon>
        <taxon>eudicotyledons</taxon>
        <taxon>Gunneridae</taxon>
        <taxon>Pentapetalae</taxon>
        <taxon>Caryophyllales</taxon>
        <taxon>Chenopodiaceae</taxon>
        <taxon>Chenopodioideae</taxon>
        <taxon>Anserineae</taxon>
        <taxon>Spinacia</taxon>
    </lineage>
</organism>
<dbReference type="Pfam" id="PF13086">
    <property type="entry name" value="AAA_11"/>
    <property type="match status" value="1"/>
</dbReference>
<dbReference type="InterPro" id="IPR041679">
    <property type="entry name" value="DNA2/NAM7-like_C"/>
</dbReference>
<dbReference type="PANTHER" id="PTHR10887:SF5">
    <property type="entry name" value="RNA HELICASE AQUARIUS"/>
    <property type="match status" value="1"/>
</dbReference>
<dbReference type="InterPro" id="IPR027417">
    <property type="entry name" value="P-loop_NTPase"/>
</dbReference>
<dbReference type="Pfam" id="PF21143">
    <property type="entry name" value="Aquarius_N_2nd"/>
    <property type="match status" value="1"/>
</dbReference>
<sequence length="1548" mass="176958">MTKVYGTGTYDFKRHRVAEYPVEITHQIAVDKTPDSIPISSAPNSISLSDIIRDPLTIIAADNWSKSGANDSKPRKHFDSELVKDIYRKELLVKSGGKPVPLRKVMILEISQYLENYLWHFFDSETATFEHVMSMILMINEKFRENVAAWVCFHDRKDVFKAFLESVLRLKDQADRFSIAEKTNYLVFMINVFQSLEDEVVSDTVLRLASLQCWHSLSYGRFQMELCVNPDLIKKWKKMTKAEAKKAKKRGENYDPSITLEATFLRNLIVEFLVILDSEVLFSTKHDGSEGICANGFQEVNDACVLYCERFMEFLIDLLSQLPTRRYLRPLVADVAVVAKCHLSALYTHVRGKLFSQLVDLLQFYETFEINDHEGTQLTDDEVLQAHYDRFQSFQLLAFKKVPKLRELALANVGAIHKRVDLSKKLSVLSPEELKDLVCSKLKLISNNDPWSDRVDFLIEIMVSFFEKQKSQKESINALPLYPNEQIMWDESLVPNINYSGEGCLALPKLNLQFLTLHDYLLRNFNLFRLESTYEIREDIQEAVPHLLAYINNEGETAFRGWSRMAVPIREFRISEVKQPNIGEIKPAAVTAKITYSISSYRSHIRSEWDGLKEHDVLFLLSIRPSFEPLSTEEASKATVPQRLGLQCVRGCEVIEIRDEESGLMNDFTGKIKRDEWKPPKGELRTVTVALDTAQYHMDVTDIAEKGAEDVYGTFNVLMRRKPKENNFKAILESIRDLMNETCIVPDWLHNIFLGYGNPSAAQWTNMPDLLEIVDFKDTFLDADHLRDCFLNYQISFINPDGSENLHPEPPFQIKLPKTLKSNVQALPGNKSNVAASTDGDVSAIQESLIVETYIPPDPGPYPQDKPKQNAVRFTPTQVGAIIAGVQPGLTMVVGPPGTGKTDTAVQILNVLYHNCPSQRTLIITHSNQALNDLFEKIMERDVPARYLLRLGQGEQELATDLDFSRQGRVNAMLVRRLELLSEVERLARSLQLPEDVGYTCETAGYFWLLHVYSRWEQFLAACADNKDKPTFVQDRFPFKEFFSDAPQPIFTGKSFEKDMRAAKGCFRHLKTVFQELEECRAFELLKSTVDRANYLMTKQAKIVAMTCTHAALKRKDFLQLGFKYDNLLMEESAQILEIETFIPMLLQRQEDGYARLKRCILIGDHHQLPPVVKNMAFQKYSHMDQSLFTRFVRLGIPYIELNAQGRARPSIAKLYNWRYRELGDLPYVKQGTVFNRANAGFSYDYQLVDVPDYNGKGESAPSPWFYQNEGEAEYIVSVYIYMRLLGYPANKISILTTYNGQKFLIRDVISRRCVPYDVIGPPNKVTTVDKFQGQQNDFILLSLVRSRFVGHLRDVRRLVVAMSRARLGLYVFCRRSLFEQCYELQPTFQRLLQRPDRLALNLTENMPFTDRHVEDTGPVYHVSGVEEMANIVNSKRYQVDQARIMSLQYNTGYGQGGASVESIQSGQQHLASVKDMETERSVLENGKSGQVPPGPGSNLEEGTDMEEDKNGQNGDVQVENDEEHRTDSEVVADGDADPDLAATNMEE</sequence>
<accession>A0A9R0HSZ3</accession>
<evidence type="ECO:0000313" key="8">
    <source>
        <dbReference type="RefSeq" id="XP_021836384.1"/>
    </source>
</evidence>
<dbReference type="Gene3D" id="3.40.50.300">
    <property type="entry name" value="P-loop containing nucleotide triphosphate hydrolases"/>
    <property type="match status" value="2"/>
</dbReference>
<dbReference type="Pfam" id="PF21144">
    <property type="entry name" value="Aquarius_N_3rd"/>
    <property type="match status" value="1"/>
</dbReference>
<evidence type="ECO:0008006" key="9">
    <source>
        <dbReference type="Google" id="ProtNLM"/>
    </source>
</evidence>
<evidence type="ECO:0000259" key="3">
    <source>
        <dbReference type="Pfam" id="PF13087"/>
    </source>
</evidence>
<dbReference type="SUPFAM" id="SSF52540">
    <property type="entry name" value="P-loop containing nucleoside triphosphate hydrolases"/>
    <property type="match status" value="1"/>
</dbReference>
<protein>
    <recommendedName>
        <fullName evidence="9">Intron-binding protein aquarius</fullName>
    </recommendedName>
</protein>
<reference evidence="7" key="1">
    <citation type="journal article" date="2021" name="Nat. Commun.">
        <title>Genomic analyses provide insights into spinach domestication and the genetic basis of agronomic traits.</title>
        <authorList>
            <person name="Cai X."/>
            <person name="Sun X."/>
            <person name="Xu C."/>
            <person name="Sun H."/>
            <person name="Wang X."/>
            <person name="Ge C."/>
            <person name="Zhang Z."/>
            <person name="Wang Q."/>
            <person name="Fei Z."/>
            <person name="Jiao C."/>
            <person name="Wang Q."/>
        </authorList>
    </citation>
    <scope>NUCLEOTIDE SEQUENCE [LARGE SCALE GENOMIC DNA]</scope>
    <source>
        <strain evidence="7">cv. Varoflay</strain>
    </source>
</reference>
<feature type="region of interest" description="Disordered" evidence="1">
    <location>
        <begin position="1456"/>
        <end position="1548"/>
    </location>
</feature>
<dbReference type="Pfam" id="PF16399">
    <property type="entry name" value="Aquarius_N_1st"/>
    <property type="match status" value="1"/>
</dbReference>
<proteinExistence type="predicted"/>
<evidence type="ECO:0000256" key="1">
    <source>
        <dbReference type="SAM" id="MobiDB-lite"/>
    </source>
</evidence>
<name>A0A9R0HSZ3_SPIOL</name>
<feature type="domain" description="DNA2/NAM7 helicase helicase" evidence="2">
    <location>
        <begin position="888"/>
        <end position="1175"/>
    </location>
</feature>
<reference evidence="8" key="2">
    <citation type="submission" date="2025-08" db="UniProtKB">
        <authorList>
            <consortium name="RefSeq"/>
        </authorList>
    </citation>
    <scope>IDENTIFICATION</scope>
    <source>
        <tissue evidence="8">Leaf</tissue>
    </source>
</reference>
<gene>
    <name evidence="8" type="primary">LOC110776138</name>
</gene>
<dbReference type="PIRSF" id="PIRSF038901">
    <property type="entry name" value="AQR_cwf11"/>
    <property type="match status" value="1"/>
</dbReference>
<dbReference type="InterPro" id="IPR045055">
    <property type="entry name" value="DNA2/NAM7-like"/>
</dbReference>
<dbReference type="InterPro" id="IPR048966">
    <property type="entry name" value="Aquarius_b-barrel"/>
</dbReference>
<feature type="compositionally biased region" description="Polar residues" evidence="1">
    <location>
        <begin position="1462"/>
        <end position="1471"/>
    </location>
</feature>
<dbReference type="GO" id="GO:0004386">
    <property type="term" value="F:helicase activity"/>
    <property type="evidence" value="ECO:0007669"/>
    <property type="project" value="InterPro"/>
</dbReference>
<dbReference type="GO" id="GO:0071013">
    <property type="term" value="C:catalytic step 2 spliceosome"/>
    <property type="evidence" value="ECO:0000318"/>
    <property type="project" value="GO_Central"/>
</dbReference>
<dbReference type="FunFam" id="3.40.50.300:FF:000507">
    <property type="entry name" value="Pre-mRNA-splicing factor"/>
    <property type="match status" value="1"/>
</dbReference>
<feature type="domain" description="RNA helicase aquarius N-terminal" evidence="4">
    <location>
        <begin position="56"/>
        <end position="470"/>
    </location>
</feature>
<dbReference type="Pfam" id="PF13087">
    <property type="entry name" value="AAA_12"/>
    <property type="match status" value="1"/>
</dbReference>
<feature type="domain" description="RNA helicase aquarius beta-barrel" evidence="5">
    <location>
        <begin position="552"/>
        <end position="721"/>
    </location>
</feature>
<dbReference type="InterPro" id="IPR032174">
    <property type="entry name" value="Aquarius_N"/>
</dbReference>
<evidence type="ECO:0000313" key="7">
    <source>
        <dbReference type="Proteomes" id="UP000813463"/>
    </source>
</evidence>
<dbReference type="InterPro" id="IPR041677">
    <property type="entry name" value="DNA2/NAM7_AAA_11"/>
</dbReference>
<dbReference type="GeneID" id="110776138"/>
<dbReference type="CDD" id="cd17935">
    <property type="entry name" value="EEXXQc_AQR"/>
    <property type="match status" value="1"/>
</dbReference>
<dbReference type="InterPro" id="IPR047187">
    <property type="entry name" value="SF1_C_Upf1"/>
</dbReference>
<evidence type="ECO:0000259" key="2">
    <source>
        <dbReference type="Pfam" id="PF13086"/>
    </source>
</evidence>
<dbReference type="InterPro" id="IPR048967">
    <property type="entry name" value="Aquarius_insert"/>
</dbReference>
<feature type="compositionally biased region" description="Basic and acidic residues" evidence="1">
    <location>
        <begin position="1473"/>
        <end position="1483"/>
    </location>
</feature>
<feature type="domain" description="DNA2/NAM7 helicase-like C-terminal" evidence="3">
    <location>
        <begin position="1184"/>
        <end position="1376"/>
    </location>
</feature>
<dbReference type="InterPro" id="IPR026300">
    <property type="entry name" value="CWF11_fam"/>
</dbReference>
<dbReference type="GO" id="GO:0000398">
    <property type="term" value="P:mRNA splicing, via spliceosome"/>
    <property type="evidence" value="ECO:0007669"/>
    <property type="project" value="InterPro"/>
</dbReference>
<dbReference type="OrthoDB" id="1879at2759"/>
<keyword evidence="7" id="KW-1185">Reference proteome</keyword>
<evidence type="ECO:0000259" key="4">
    <source>
        <dbReference type="Pfam" id="PF16399"/>
    </source>
</evidence>
<evidence type="ECO:0000259" key="6">
    <source>
        <dbReference type="Pfam" id="PF21144"/>
    </source>
</evidence>
<dbReference type="CDD" id="cd18808">
    <property type="entry name" value="SF1_C_Upf1"/>
    <property type="match status" value="1"/>
</dbReference>
<feature type="domain" description="RNA helicase aquarius insertion" evidence="6">
    <location>
        <begin position="771"/>
        <end position="866"/>
    </location>
</feature>